<reference evidence="5 6" key="1">
    <citation type="submission" date="2015-04" db="EMBL/GenBank/DDBJ databases">
        <authorList>
            <person name="Syromyatnikov M.Y."/>
            <person name="Popov V.N."/>
        </authorList>
    </citation>
    <scope>NUCLEOTIDE SEQUENCE [LARGE SCALE GENOMIC DNA]</scope>
</reference>
<keyword evidence="6" id="KW-1185">Reference proteome</keyword>
<feature type="chain" id="PRO_5012385064" evidence="3">
    <location>
        <begin position="21"/>
        <end position="615"/>
    </location>
</feature>
<evidence type="ECO:0000259" key="4">
    <source>
        <dbReference type="Pfam" id="PF01509"/>
    </source>
</evidence>
<evidence type="ECO:0000256" key="2">
    <source>
        <dbReference type="SAM" id="Phobius"/>
    </source>
</evidence>
<keyword evidence="2" id="KW-0812">Transmembrane</keyword>
<comment type="similarity">
    <text evidence="1">Belongs to the pseudouridine synthase TruB family.</text>
</comment>
<evidence type="ECO:0000256" key="1">
    <source>
        <dbReference type="ARBA" id="ARBA00008999"/>
    </source>
</evidence>
<dbReference type="OrthoDB" id="9995526at2759"/>
<dbReference type="Pfam" id="PF01509">
    <property type="entry name" value="TruB_N"/>
    <property type="match status" value="1"/>
</dbReference>
<dbReference type="InterPro" id="IPR020103">
    <property type="entry name" value="PsdUridine_synth_cat_dom_sf"/>
</dbReference>
<keyword evidence="3" id="KW-0732">Signal</keyword>
<dbReference type="GO" id="GO:0003723">
    <property type="term" value="F:RNA binding"/>
    <property type="evidence" value="ECO:0007669"/>
    <property type="project" value="InterPro"/>
</dbReference>
<evidence type="ECO:0000256" key="3">
    <source>
        <dbReference type="SAM" id="SignalP"/>
    </source>
</evidence>
<dbReference type="AlphaFoldDB" id="A0A1J1IC56"/>
<dbReference type="Gene3D" id="3.30.2350.10">
    <property type="entry name" value="Pseudouridine synthase"/>
    <property type="match status" value="1"/>
</dbReference>
<sequence length="615" mass="69785">MNKCVLILLVIVSICASTHQRTTRHDNIYESIERKLKLNFPEDSLMPKCMVDDFKTKDVAVKFNESEVNSWEKSEIAEKLEPFYDGAEIQCSVGLFLQTPLGIFILIAVLLVIILICCCIINKVTLISFFVICSIAYIQGNIITNAIDDGIYGAIHQILKNQYPENPEKAQCMVDDFRRNHVADKFYTPDLLFNNDKLQREIQPYVDKASIQCNVILFFQSPLGICVLVALFLLAISESQLNLAPLPIMYQYLNIFGIKFTLSWQAFRMTSVVKTIKEAPRLWNFLNGIVNVYKPSGISVEFAKKTLISNICRDLNNMKGRPQRNRISIEGPHNSSKFIVKSEPNIADHVLVVGERYQMVDFKSVASLPLGKFTSGVLSKNFIPSDDVINFHVYLLSVLGINRGIGLSHKLRENKPIRVYHITGKLGIATESHFNDSPVTIRASFDHVTLNKTNSFLASLQASHQKKMFDICGVDIQSQAAYELATGGPIRPALSKVPLIYSMKCIEFKKPYFTIEIHACNEHEAYLGILINEIGIHMKSVAHCTQIRCIRQSHFTLEDSLVKRHWNVESIVSNITRNRQIIRDHPDMLHQLNPILNEDPDLTEKSMIKESLPEN</sequence>
<feature type="transmembrane region" description="Helical" evidence="2">
    <location>
        <begin position="215"/>
        <end position="236"/>
    </location>
</feature>
<dbReference type="EMBL" id="CVRI01000047">
    <property type="protein sequence ID" value="CRK97808.1"/>
    <property type="molecule type" value="Genomic_DNA"/>
</dbReference>
<accession>A0A1J1IC56</accession>
<dbReference type="PANTHER" id="PTHR13195:SF0">
    <property type="entry name" value="PSEUDOURIDYLATE SYNTHASE TRUB2, MITOCHONDRIAL"/>
    <property type="match status" value="1"/>
</dbReference>
<feature type="transmembrane region" description="Helical" evidence="2">
    <location>
        <begin position="101"/>
        <end position="121"/>
    </location>
</feature>
<dbReference type="InterPro" id="IPR039048">
    <property type="entry name" value="Trub2"/>
</dbReference>
<feature type="signal peptide" evidence="3">
    <location>
        <begin position="1"/>
        <end position="20"/>
    </location>
</feature>
<dbReference type="SUPFAM" id="SSF55120">
    <property type="entry name" value="Pseudouridine synthase"/>
    <property type="match status" value="1"/>
</dbReference>
<evidence type="ECO:0000313" key="6">
    <source>
        <dbReference type="Proteomes" id="UP000183832"/>
    </source>
</evidence>
<dbReference type="GO" id="GO:0006396">
    <property type="term" value="P:RNA processing"/>
    <property type="evidence" value="ECO:0007669"/>
    <property type="project" value="InterPro"/>
</dbReference>
<dbReference type="GO" id="GO:0001522">
    <property type="term" value="P:pseudouridine synthesis"/>
    <property type="evidence" value="ECO:0007669"/>
    <property type="project" value="InterPro"/>
</dbReference>
<dbReference type="GO" id="GO:0009982">
    <property type="term" value="F:pseudouridine synthase activity"/>
    <property type="evidence" value="ECO:0007669"/>
    <property type="project" value="InterPro"/>
</dbReference>
<dbReference type="PANTHER" id="PTHR13195">
    <property type="entry name" value="PSEUDOURIDINE SYNTHASE-RELATED"/>
    <property type="match status" value="1"/>
</dbReference>
<name>A0A1J1IC56_9DIPT</name>
<dbReference type="STRING" id="568069.A0A1J1IC56"/>
<proteinExistence type="inferred from homology"/>
<dbReference type="Proteomes" id="UP000183832">
    <property type="component" value="Unassembled WGS sequence"/>
</dbReference>
<evidence type="ECO:0000313" key="5">
    <source>
        <dbReference type="EMBL" id="CRK97808.1"/>
    </source>
</evidence>
<keyword evidence="2" id="KW-1133">Transmembrane helix</keyword>
<dbReference type="InterPro" id="IPR002501">
    <property type="entry name" value="PsdUridine_synth_N"/>
</dbReference>
<keyword evidence="2" id="KW-0472">Membrane</keyword>
<protein>
    <submittedName>
        <fullName evidence="5">CLUMA_CG011184, isoform A</fullName>
    </submittedName>
</protein>
<organism evidence="5 6">
    <name type="scientific">Clunio marinus</name>
    <dbReference type="NCBI Taxonomy" id="568069"/>
    <lineage>
        <taxon>Eukaryota</taxon>
        <taxon>Metazoa</taxon>
        <taxon>Ecdysozoa</taxon>
        <taxon>Arthropoda</taxon>
        <taxon>Hexapoda</taxon>
        <taxon>Insecta</taxon>
        <taxon>Pterygota</taxon>
        <taxon>Neoptera</taxon>
        <taxon>Endopterygota</taxon>
        <taxon>Diptera</taxon>
        <taxon>Nematocera</taxon>
        <taxon>Chironomoidea</taxon>
        <taxon>Chironomidae</taxon>
        <taxon>Clunio</taxon>
    </lineage>
</organism>
<gene>
    <name evidence="5" type="ORF">CLUMA_CG011184</name>
</gene>
<feature type="domain" description="Pseudouridine synthase II N-terminal" evidence="4">
    <location>
        <begin position="402"/>
        <end position="519"/>
    </location>
</feature>